<evidence type="ECO:0000256" key="1">
    <source>
        <dbReference type="SAM" id="SignalP"/>
    </source>
</evidence>
<protein>
    <recommendedName>
        <fullName evidence="4">Translocon-associated protein subunit beta</fullName>
    </recommendedName>
</protein>
<name>A0AAV3V629_9ALTE</name>
<organism evidence="2 3">
    <name type="scientific">Paraglaciecola chathamensis S18K6</name>
    <dbReference type="NCBI Taxonomy" id="1127672"/>
    <lineage>
        <taxon>Bacteria</taxon>
        <taxon>Pseudomonadati</taxon>
        <taxon>Pseudomonadota</taxon>
        <taxon>Gammaproteobacteria</taxon>
        <taxon>Alteromonadales</taxon>
        <taxon>Alteromonadaceae</taxon>
        <taxon>Paraglaciecola</taxon>
    </lineage>
</organism>
<dbReference type="Proteomes" id="UP000006320">
    <property type="component" value="Unassembled WGS sequence"/>
</dbReference>
<accession>A0AAV3V629</accession>
<dbReference type="RefSeq" id="WP_007991916.1">
    <property type="nucleotide sequence ID" value="NZ_BAEM01000059.1"/>
</dbReference>
<sequence>MKLILFLTLLISSMNANALLINTSVTKLDNQQYQADYQIYNNTQTAVDGLIVYFQFDLFDNLTLLHSPAEWDVFVAPAQDIFGLQEDGFADALALTSPLQVGETLNGLSLVFDWAGKSDFISTTQRFETYDANTFDVTSEGSYQLRFAQSVSAPARALFFIVLVGLLNIFYKGRPGNNHLGKLSGKYPSTQAQGVAA</sequence>
<evidence type="ECO:0000313" key="2">
    <source>
        <dbReference type="EMBL" id="GAC12361.1"/>
    </source>
</evidence>
<proteinExistence type="predicted"/>
<reference evidence="2 3" key="1">
    <citation type="journal article" date="2017" name="Antonie Van Leeuwenhoek">
        <title>Rhizobium rhizosphaerae sp. nov., a novel species isolated from rice rhizosphere.</title>
        <authorList>
            <person name="Zhao J.J."/>
            <person name="Zhang J."/>
            <person name="Zhang R.J."/>
            <person name="Zhang C.W."/>
            <person name="Yin H.Q."/>
            <person name="Zhang X.X."/>
        </authorList>
    </citation>
    <scope>NUCLEOTIDE SEQUENCE [LARGE SCALE GENOMIC DNA]</scope>
    <source>
        <strain evidence="2 3">S18K6</strain>
    </source>
</reference>
<dbReference type="AlphaFoldDB" id="A0AAV3V629"/>
<feature type="signal peptide" evidence="1">
    <location>
        <begin position="1"/>
        <end position="18"/>
    </location>
</feature>
<gene>
    <name evidence="2" type="ORF">GCHA_4443</name>
</gene>
<evidence type="ECO:0000313" key="3">
    <source>
        <dbReference type="Proteomes" id="UP000006320"/>
    </source>
</evidence>
<comment type="caution">
    <text evidence="2">The sequence shown here is derived from an EMBL/GenBank/DDBJ whole genome shotgun (WGS) entry which is preliminary data.</text>
</comment>
<feature type="chain" id="PRO_5043921055" description="Translocon-associated protein subunit beta" evidence="1">
    <location>
        <begin position="19"/>
        <end position="197"/>
    </location>
</feature>
<keyword evidence="1" id="KW-0732">Signal</keyword>
<evidence type="ECO:0008006" key="4">
    <source>
        <dbReference type="Google" id="ProtNLM"/>
    </source>
</evidence>
<dbReference type="EMBL" id="BAEM01000059">
    <property type="protein sequence ID" value="GAC12361.1"/>
    <property type="molecule type" value="Genomic_DNA"/>
</dbReference>